<dbReference type="RefSeq" id="WP_217336065.1">
    <property type="nucleotide sequence ID" value="NZ_JAHQZT010000031.1"/>
</dbReference>
<name>A0ABS6MEK6_9GAMM</name>
<accession>A0ABS6MEK6</accession>
<comment type="caution">
    <text evidence="1">The sequence shown here is derived from an EMBL/GenBank/DDBJ whole genome shotgun (WGS) entry which is preliminary data.</text>
</comment>
<protein>
    <submittedName>
        <fullName evidence="1">Uncharacterized protein</fullName>
    </submittedName>
</protein>
<gene>
    <name evidence="1" type="ORF">KTN04_15075</name>
</gene>
<reference evidence="1 2" key="1">
    <citation type="submission" date="2021-06" db="EMBL/GenBank/DDBJ databases">
        <title>Bacterium isolated from marine sediment.</title>
        <authorList>
            <person name="Zhu K.-L."/>
            <person name="Du Z.-J."/>
            <person name="Liang Q.-Y."/>
        </authorList>
    </citation>
    <scope>NUCLEOTIDE SEQUENCE [LARGE SCALE GENOMIC DNA]</scope>
    <source>
        <strain evidence="1 2">A346</strain>
    </source>
</reference>
<dbReference type="EMBL" id="JAHQZT010000031">
    <property type="protein sequence ID" value="MBV0934660.1"/>
    <property type="molecule type" value="Genomic_DNA"/>
</dbReference>
<proteinExistence type="predicted"/>
<sequence>MSKNPEIHVFTDETLKEHNRQIAAKVHQATVTSTVRKLNKMNPGQLLNASRNNGKDLYWSQEKLDKVLAHIDND</sequence>
<dbReference type="Proteomes" id="UP000755551">
    <property type="component" value="Unassembled WGS sequence"/>
</dbReference>
<keyword evidence="2" id="KW-1185">Reference proteome</keyword>
<evidence type="ECO:0000313" key="1">
    <source>
        <dbReference type="EMBL" id="MBV0934660.1"/>
    </source>
</evidence>
<organism evidence="1 2">
    <name type="scientific">Marinobacterium weihaiense</name>
    <dbReference type="NCBI Taxonomy" id="2851016"/>
    <lineage>
        <taxon>Bacteria</taxon>
        <taxon>Pseudomonadati</taxon>
        <taxon>Pseudomonadota</taxon>
        <taxon>Gammaproteobacteria</taxon>
        <taxon>Oceanospirillales</taxon>
        <taxon>Oceanospirillaceae</taxon>
        <taxon>Marinobacterium</taxon>
    </lineage>
</organism>
<evidence type="ECO:0000313" key="2">
    <source>
        <dbReference type="Proteomes" id="UP000755551"/>
    </source>
</evidence>